<reference evidence="1 2" key="1">
    <citation type="submission" date="2017-02" db="EMBL/GenBank/DDBJ databases">
        <title>Ketogulonicigenium robustum SPU B003 Genome sequencing and assembly.</title>
        <authorList>
            <person name="Li Y."/>
            <person name="Liu L."/>
            <person name="Wang C."/>
            <person name="Zhang M."/>
            <person name="Zhang T."/>
            <person name="Zhang Y."/>
        </authorList>
    </citation>
    <scope>NUCLEOTIDE SEQUENCE [LARGE SCALE GENOMIC DNA]</scope>
    <source>
        <strain evidence="1 2">SPU_B003</strain>
    </source>
</reference>
<dbReference type="KEGG" id="kro:BVG79_02080"/>
<gene>
    <name evidence="1" type="ORF">BVG79_02080</name>
</gene>
<dbReference type="EMBL" id="CP019937">
    <property type="protein sequence ID" value="ARO15420.1"/>
    <property type="molecule type" value="Genomic_DNA"/>
</dbReference>
<dbReference type="OrthoDB" id="9791432at2"/>
<accession>A0A1W6P258</accession>
<dbReference type="STRING" id="92947.BVG79_02080"/>
<dbReference type="SUPFAM" id="SSF158791">
    <property type="entry name" value="MgtE N-terminal domain-like"/>
    <property type="match status" value="1"/>
</dbReference>
<evidence type="ECO:0008006" key="3">
    <source>
        <dbReference type="Google" id="ProtNLM"/>
    </source>
</evidence>
<organism evidence="1 2">
    <name type="scientific">Ketogulonicigenium robustum</name>
    <dbReference type="NCBI Taxonomy" id="92947"/>
    <lineage>
        <taxon>Bacteria</taxon>
        <taxon>Pseudomonadati</taxon>
        <taxon>Pseudomonadota</taxon>
        <taxon>Alphaproteobacteria</taxon>
        <taxon>Rhodobacterales</taxon>
        <taxon>Roseobacteraceae</taxon>
        <taxon>Ketogulonicigenium</taxon>
    </lineage>
</organism>
<dbReference type="Proteomes" id="UP000242447">
    <property type="component" value="Chromosome"/>
</dbReference>
<evidence type="ECO:0000313" key="2">
    <source>
        <dbReference type="Proteomes" id="UP000242447"/>
    </source>
</evidence>
<sequence>MKRPAYHALQVLTGLMLVSGVVRFGVVATSAVAAEGNLPEMGLPASATDGCAPASDAVLAALRAREDRLVQREGAMADRMRALEVVEARVQNQLVALDRAQSDLAATMAQASTAASNDLATLTAVYQEMKPEEAAAIFTAMDPVFAAGFMAMMRPQTSAAILARLDPAQAYGISAIIAGRNTGAPTN</sequence>
<evidence type="ECO:0000313" key="1">
    <source>
        <dbReference type="EMBL" id="ARO15420.1"/>
    </source>
</evidence>
<proteinExistence type="predicted"/>
<protein>
    <recommendedName>
        <fullName evidence="3">Magnesium transporter MgtE intracellular domain-containing protein</fullName>
    </recommendedName>
</protein>
<dbReference type="AlphaFoldDB" id="A0A1W6P258"/>
<name>A0A1W6P258_9RHOB</name>
<keyword evidence="2" id="KW-1185">Reference proteome</keyword>
<dbReference type="RefSeq" id="WP_085786820.1">
    <property type="nucleotide sequence ID" value="NZ_CP019937.1"/>
</dbReference>